<dbReference type="EMBL" id="SUYC01000006">
    <property type="protein sequence ID" value="MBE6270647.1"/>
    <property type="molecule type" value="Genomic_DNA"/>
</dbReference>
<organism evidence="1 2">
    <name type="scientific">Xylanibacter ruminicola</name>
    <name type="common">Prevotella ruminicola</name>
    <dbReference type="NCBI Taxonomy" id="839"/>
    <lineage>
        <taxon>Bacteria</taxon>
        <taxon>Pseudomonadati</taxon>
        <taxon>Bacteroidota</taxon>
        <taxon>Bacteroidia</taxon>
        <taxon>Bacteroidales</taxon>
        <taxon>Prevotellaceae</taxon>
        <taxon>Xylanibacter</taxon>
    </lineage>
</organism>
<protein>
    <submittedName>
        <fullName evidence="1">Uncharacterized protein</fullName>
    </submittedName>
</protein>
<dbReference type="Proteomes" id="UP000806522">
    <property type="component" value="Unassembled WGS sequence"/>
</dbReference>
<sequence>MEHIDNTQETFVAMWRLLRRTRRYCRLHCKRFCVRRVLKLWFGGEATPEFIWQVCHNCKLAGWDELPPPALFPRPHRDLLRAIVAARTGISYYQIDLTALDAAYSIAYPKSTPLNINKKKRIHQSVGYKAFD</sequence>
<evidence type="ECO:0000313" key="2">
    <source>
        <dbReference type="Proteomes" id="UP000806522"/>
    </source>
</evidence>
<dbReference type="AlphaFoldDB" id="A0A9D5SA48"/>
<gene>
    <name evidence="1" type="ORF">E7101_06815</name>
</gene>
<proteinExistence type="predicted"/>
<accession>A0A9D5SA48</accession>
<name>A0A9D5SA48_XYLRU</name>
<evidence type="ECO:0000313" key="1">
    <source>
        <dbReference type="EMBL" id="MBE6270647.1"/>
    </source>
</evidence>
<reference evidence="1" key="1">
    <citation type="submission" date="2019-04" db="EMBL/GenBank/DDBJ databases">
        <title>Evolution of Biomass-Degrading Anaerobic Consortia Revealed by Metagenomics.</title>
        <authorList>
            <person name="Peng X."/>
        </authorList>
    </citation>
    <scope>NUCLEOTIDE SEQUENCE</scope>
    <source>
        <strain evidence="1">SIG140</strain>
    </source>
</reference>
<comment type="caution">
    <text evidence="1">The sequence shown here is derived from an EMBL/GenBank/DDBJ whole genome shotgun (WGS) entry which is preliminary data.</text>
</comment>